<dbReference type="EMBL" id="NWBU01000016">
    <property type="protein sequence ID" value="PTQ08213.1"/>
    <property type="molecule type" value="Genomic_DNA"/>
</dbReference>
<proteinExistence type="predicted"/>
<organism evidence="2 3">
    <name type="scientific">Sphingomonas oleivorans</name>
    <dbReference type="NCBI Taxonomy" id="1735121"/>
    <lineage>
        <taxon>Bacteria</taxon>
        <taxon>Pseudomonadati</taxon>
        <taxon>Pseudomonadota</taxon>
        <taxon>Alphaproteobacteria</taxon>
        <taxon>Sphingomonadales</taxon>
        <taxon>Sphingomonadaceae</taxon>
        <taxon>Sphingomonas</taxon>
    </lineage>
</organism>
<evidence type="ECO:0000313" key="2">
    <source>
        <dbReference type="EMBL" id="PTQ08213.1"/>
    </source>
</evidence>
<evidence type="ECO:0008006" key="4">
    <source>
        <dbReference type="Google" id="ProtNLM"/>
    </source>
</evidence>
<dbReference type="InterPro" id="IPR005625">
    <property type="entry name" value="PepSY-ass_TM"/>
</dbReference>
<keyword evidence="1" id="KW-1133">Transmembrane helix</keyword>
<protein>
    <recommendedName>
        <fullName evidence="4">Peptidase</fullName>
    </recommendedName>
</protein>
<name>A0A2T5FUK8_9SPHN</name>
<dbReference type="Proteomes" id="UP000244162">
    <property type="component" value="Unassembled WGS sequence"/>
</dbReference>
<reference evidence="2 3" key="1">
    <citation type="submission" date="2017-09" db="EMBL/GenBank/DDBJ databases">
        <title>Sphingomonas panjinensis sp.nov., isolated from oil-contaminated soil.</title>
        <authorList>
            <person name="Wang L."/>
            <person name="Chen L."/>
        </authorList>
    </citation>
    <scope>NUCLEOTIDE SEQUENCE [LARGE SCALE GENOMIC DNA]</scope>
    <source>
        <strain evidence="2 3">FW-11</strain>
    </source>
</reference>
<feature type="transmembrane region" description="Helical" evidence="1">
    <location>
        <begin position="20"/>
        <end position="42"/>
    </location>
</feature>
<keyword evidence="1" id="KW-0812">Transmembrane</keyword>
<sequence length="242" mass="27342">MVLRSRRARLHVGASRVHKWLALVIGAQLLLWFTSGLVMSLLPIERVRGEHLVRREQAASLPDALLPSLLDRPDVRALGPVKAVTFRMLLDRPVAELTLMDDRVRLLDAASGRPLPALDARNAEAIARSAYVGSPPSARVERVLDPITEYKGRLPAWRVMFEDREATRVYVDAATGRIGAVRTGTWRLYDFFWALHIMDWKNHEDFNTPWLLAFAAGGLLLALAGAVLLFMRWPRRRRRAIG</sequence>
<gene>
    <name evidence="2" type="ORF">CLG96_16050</name>
</gene>
<comment type="caution">
    <text evidence="2">The sequence shown here is derived from an EMBL/GenBank/DDBJ whole genome shotgun (WGS) entry which is preliminary data.</text>
</comment>
<dbReference type="OrthoDB" id="9806195at2"/>
<keyword evidence="1" id="KW-0472">Membrane</keyword>
<dbReference type="AlphaFoldDB" id="A0A2T5FUK8"/>
<feature type="transmembrane region" description="Helical" evidence="1">
    <location>
        <begin position="210"/>
        <end position="231"/>
    </location>
</feature>
<evidence type="ECO:0000313" key="3">
    <source>
        <dbReference type="Proteomes" id="UP000244162"/>
    </source>
</evidence>
<accession>A0A2T5FUK8</accession>
<dbReference type="Pfam" id="PF03929">
    <property type="entry name" value="PepSY_TM"/>
    <property type="match status" value="1"/>
</dbReference>
<evidence type="ECO:0000256" key="1">
    <source>
        <dbReference type="SAM" id="Phobius"/>
    </source>
</evidence>
<keyword evidence="3" id="KW-1185">Reference proteome</keyword>